<evidence type="ECO:0000256" key="2">
    <source>
        <dbReference type="ARBA" id="ARBA00009236"/>
    </source>
</evidence>
<proteinExistence type="inferred from homology"/>
<dbReference type="PANTHER" id="PTHR21152">
    <property type="entry name" value="AMINOTRANSFERASE CLASS V"/>
    <property type="match status" value="1"/>
</dbReference>
<dbReference type="GO" id="GO:0019265">
    <property type="term" value="P:glycine biosynthetic process, by transamination of glyoxylate"/>
    <property type="evidence" value="ECO:0007669"/>
    <property type="project" value="TreeGrafter"/>
</dbReference>
<accession>A0A2S6N7E8</accession>
<evidence type="ECO:0000259" key="6">
    <source>
        <dbReference type="Pfam" id="PF00266"/>
    </source>
</evidence>
<dbReference type="InterPro" id="IPR015421">
    <property type="entry name" value="PyrdxlP-dep_Trfase_major"/>
</dbReference>
<dbReference type="InterPro" id="IPR015424">
    <property type="entry name" value="PyrdxlP-dep_Trfase"/>
</dbReference>
<keyword evidence="3 5" id="KW-0663">Pyridoxal phosphate</keyword>
<dbReference type="GO" id="GO:0004760">
    <property type="term" value="F:L-serine-pyruvate transaminase activity"/>
    <property type="evidence" value="ECO:0007669"/>
    <property type="project" value="TreeGrafter"/>
</dbReference>
<protein>
    <submittedName>
        <fullName evidence="7">Serine--glyoxylate aminotransferase</fullName>
    </submittedName>
</protein>
<dbReference type="EMBL" id="NHRY01000209">
    <property type="protein sequence ID" value="PPQ30545.1"/>
    <property type="molecule type" value="Genomic_DNA"/>
</dbReference>
<evidence type="ECO:0000256" key="3">
    <source>
        <dbReference type="ARBA" id="ARBA00022898"/>
    </source>
</evidence>
<name>A0A2S6N7E8_RHOGL</name>
<dbReference type="Proteomes" id="UP000239724">
    <property type="component" value="Unassembled WGS sequence"/>
</dbReference>
<dbReference type="Gene3D" id="3.90.1150.10">
    <property type="entry name" value="Aspartate Aminotransferase, domain 1"/>
    <property type="match status" value="1"/>
</dbReference>
<dbReference type="Pfam" id="PF00266">
    <property type="entry name" value="Aminotran_5"/>
    <property type="match status" value="1"/>
</dbReference>
<sequence>MTEFVSGRHFLQTPGPTNLPDRVMRAMDRNAINHRGPEFGVLGREVVAKLRWVFQTTATIGIFPASGTGAWEAALLNTLVPGDRILISRTGQFAHLWEQMALRLGLEVVPLETDWRRGADPLAIGAALAEDQEHRIKAVCVVHSETSTSCMTDVPAVRHAMARAKHPALLMVDAISSLGCADYRHDEWEVDVTVAGSQKGLMVPPGLGFTAISEKALAAARAGGSRRSYWDWAPLVTANKTGYFPYTPAINLLFGLNEAVAMMQEEGLPALFARHRRYAEATRLAARTWGLDLQCADPAACAPGVTAIRTPEGHSADRLRAVILERFNMSLGNGLGRIEDRVFRIGHMGDLGVLSLIGALAGVEMGLQAAGVPHHPGGAQAAMNFLAAPG</sequence>
<dbReference type="RefSeq" id="WP_104520401.1">
    <property type="nucleotide sequence ID" value="NZ_NHRY01000209.1"/>
</dbReference>
<keyword evidence="7" id="KW-0808">Transferase</keyword>
<keyword evidence="7" id="KW-0032">Aminotransferase</keyword>
<dbReference type="FunFam" id="3.40.640.10:FF:000054">
    <property type="entry name" value="Serine--glyoxylate aminotransferase"/>
    <property type="match status" value="1"/>
</dbReference>
<comment type="cofactor">
    <cofactor evidence="1 5">
        <name>pyridoxal 5'-phosphate</name>
        <dbReference type="ChEBI" id="CHEBI:597326"/>
    </cofactor>
</comment>
<dbReference type="PIRSF" id="PIRSF000524">
    <property type="entry name" value="SPT"/>
    <property type="match status" value="1"/>
</dbReference>
<dbReference type="GO" id="GO:0008453">
    <property type="term" value="F:alanine-glyoxylate transaminase activity"/>
    <property type="evidence" value="ECO:0007669"/>
    <property type="project" value="TreeGrafter"/>
</dbReference>
<keyword evidence="8" id="KW-1185">Reference proteome</keyword>
<comment type="similarity">
    <text evidence="2">Belongs to the class-V pyridoxal-phosphate-dependent aminotransferase family.</text>
</comment>
<dbReference type="Gene3D" id="3.40.640.10">
    <property type="entry name" value="Type I PLP-dependent aspartate aminotransferase-like (Major domain)"/>
    <property type="match status" value="1"/>
</dbReference>
<comment type="caution">
    <text evidence="7">The sequence shown here is derived from an EMBL/GenBank/DDBJ whole genome shotgun (WGS) entry which is preliminary data.</text>
</comment>
<organism evidence="7 8">
    <name type="scientific">Rhodopila globiformis</name>
    <name type="common">Rhodopseudomonas globiformis</name>
    <dbReference type="NCBI Taxonomy" id="1071"/>
    <lineage>
        <taxon>Bacteria</taxon>
        <taxon>Pseudomonadati</taxon>
        <taxon>Pseudomonadota</taxon>
        <taxon>Alphaproteobacteria</taxon>
        <taxon>Acetobacterales</taxon>
        <taxon>Acetobacteraceae</taxon>
        <taxon>Rhodopila</taxon>
    </lineage>
</organism>
<evidence type="ECO:0000313" key="8">
    <source>
        <dbReference type="Proteomes" id="UP000239724"/>
    </source>
</evidence>
<dbReference type="PANTHER" id="PTHR21152:SF40">
    <property type="entry name" value="ALANINE--GLYOXYLATE AMINOTRANSFERASE"/>
    <property type="match status" value="1"/>
</dbReference>
<dbReference type="InterPro" id="IPR000192">
    <property type="entry name" value="Aminotrans_V_dom"/>
</dbReference>
<evidence type="ECO:0000256" key="4">
    <source>
        <dbReference type="PIRSR" id="PIRSR000524-1"/>
    </source>
</evidence>
<reference evidence="7 8" key="1">
    <citation type="journal article" date="2018" name="Arch. Microbiol.">
        <title>New insights into the metabolic potential of the phototrophic purple bacterium Rhodopila globiformis DSM 161(T) from its draft genome sequence and evidence for a vanadium-dependent nitrogenase.</title>
        <authorList>
            <person name="Imhoff J.F."/>
            <person name="Rahn T."/>
            <person name="Kunzel S."/>
            <person name="Neulinger S.C."/>
        </authorList>
    </citation>
    <scope>NUCLEOTIDE SEQUENCE [LARGE SCALE GENOMIC DNA]</scope>
    <source>
        <strain evidence="7 8">DSM 161</strain>
    </source>
</reference>
<evidence type="ECO:0000313" key="7">
    <source>
        <dbReference type="EMBL" id="PPQ30545.1"/>
    </source>
</evidence>
<gene>
    <name evidence="7" type="ORF">CCS01_19030</name>
</gene>
<feature type="binding site" evidence="4">
    <location>
        <position position="344"/>
    </location>
    <ligand>
        <name>substrate</name>
    </ligand>
</feature>
<evidence type="ECO:0000256" key="1">
    <source>
        <dbReference type="ARBA" id="ARBA00001933"/>
    </source>
</evidence>
<feature type="domain" description="Aminotransferase class V" evidence="6">
    <location>
        <begin position="10"/>
        <end position="320"/>
    </location>
</feature>
<dbReference type="OrthoDB" id="389074at2"/>
<dbReference type="AlphaFoldDB" id="A0A2S6N7E8"/>
<evidence type="ECO:0000256" key="5">
    <source>
        <dbReference type="PIRSR" id="PIRSR000524-50"/>
    </source>
</evidence>
<dbReference type="InterPro" id="IPR024169">
    <property type="entry name" value="SP_NH2Trfase/AEP_transaminase"/>
</dbReference>
<dbReference type="SUPFAM" id="SSF53383">
    <property type="entry name" value="PLP-dependent transferases"/>
    <property type="match status" value="1"/>
</dbReference>
<dbReference type="InterPro" id="IPR015422">
    <property type="entry name" value="PyrdxlP-dep_Trfase_small"/>
</dbReference>
<feature type="modified residue" description="N6-(pyridoxal phosphate)lysine" evidence="5">
    <location>
        <position position="199"/>
    </location>
</feature>